<protein>
    <submittedName>
        <fullName evidence="2">Glycosyltransferase family 1 protein</fullName>
    </submittedName>
</protein>
<evidence type="ECO:0000313" key="2">
    <source>
        <dbReference type="EMBL" id="MBD9362052.1"/>
    </source>
</evidence>
<evidence type="ECO:0000313" key="3">
    <source>
        <dbReference type="Proteomes" id="UP000641152"/>
    </source>
</evidence>
<evidence type="ECO:0000259" key="1">
    <source>
        <dbReference type="Pfam" id="PF13524"/>
    </source>
</evidence>
<sequence>MTALERMMNSAVKDVFFLNIEDAYMEASKQQSIVDESGRVRRQYCYYDGLLTDIVLPNFIQVPADKFVEFFSHNQLPIPQLIAISQDGAVHFNDMPGDVIDEVMQYRSQYRVPDYVHFDTYFIDPLQALNVAKQANRISCGHPTIDGLQVCYYRGELPASDLPNLIHLELPDYEEFFIRSRLRIPENIDIPDGLEEEVKAAIGQDIATAGESIKRKRMWLIQQLLNKAKALPPRRVGNRPPRIFIPTSRLTTVMQYSSQGLAKAFAALGWEVLFYIQDNDMEGSNMVDMLEQYIDFDPHACLYVNSLNNSFMHDDIVNIVWWQDLMPQLKDSQPLKWRARDFNFSISPLFDRYLEQRQAASVQRLHFVIDDVVFHAGNNQARADKIVFIGSSYLPVINIEYSQHRQALDSLISAMESGACFDEASVQKIAEANGLSYEFVFWKLLHYVIRDYSVKWLCADPGLPVEVYGRYWDQDAAVAPFYRGELPHGDAVAEVYRSARYALVCHPFEINSQRLAEAAACGCIPVVYDCRDVAEPPYWDDYCLFFKTADQLRNILHKRLQPAKAPEGLAAQFTYRAAAERLIELSDLRLFAKVAAPPAPEPVALLPELFGDKLHLLASAELGSQTFLAQLQTNLACLAQHRPALHEALSAAWSQQPITIFVDQAIRGEYWQVSVAQAGGQVYRLDNIALLEHRRLIAENAQTLTRENTCCYALVGLGAGYELLAAFRATESPIPEMAEFEVPVYLIESKPAVWLLNLLLHDLQPLLAAGRLRIFSDLAAEADLVAEFSKFEAALPDILFNPDTDAAISSERVYQLSVEAKQARAERHAANLRQVADYYQSISIEQWRQKFSAEKAGDLRVMGFISRFSSFLKYCMRDWLDGFQRLGATTLLCSETENYYLTNIEHLIDEINRFKPDLILTIDHFRHEFEGIPESVPFVNWIQDMLPNIRFNEMAPGPCDLNFVFARRWLSFNTLPLYRDYPLQFLPLGFNDSQYYPLQEETVDCDVLLVSHLEAPGKTLQPLRDPTLDMSLLEQEDAMLRSGALNLAQLRELYAVLERHCALMTMTEFEEFCTFHLGETADEFRNLYAGHGLAVSDRVIEVLLCTKGNRLHFDYLNRMKTWPIQLLASSCPELEIHVYGKNWQHYPAYRRFAKGVADNGKSLNKIMSKAKICLNSNPGVTLHMRALEIMASGSFMLSRRMVYDGSPLADFFSEEEVVLYDDEADFLVKIAYFLNNPAERAKFAAKGLLALQAKLSYQAIAGRILMSVITRLDKKVTA</sequence>
<dbReference type="EMBL" id="JACXST010000002">
    <property type="protein sequence ID" value="MBD9362052.1"/>
    <property type="molecule type" value="Genomic_DNA"/>
</dbReference>
<accession>A0ABR9DG34</accession>
<feature type="domain" description="Spore protein YkvP/CgeB glycosyl transferase-like" evidence="1">
    <location>
        <begin position="1130"/>
        <end position="1265"/>
    </location>
</feature>
<feature type="domain" description="Spore protein YkvP/CgeB glycosyl transferase-like" evidence="1">
    <location>
        <begin position="459"/>
        <end position="570"/>
    </location>
</feature>
<gene>
    <name evidence="2" type="ORF">EBB_16315</name>
</gene>
<reference evidence="2 3" key="1">
    <citation type="submission" date="2020-09" db="EMBL/GenBank/DDBJ databases">
        <title>Methylomonas albis sp. nov. and Methylomonas fluvii sp. nov.: Two cold-adapted methanotrophs from the River Elbe and an amended description of Methylovulum psychrotolerans strain Eb1.</title>
        <authorList>
            <person name="Bussmann I.K."/>
            <person name="Klings K.-W."/>
            <person name="Warnstedt J."/>
            <person name="Hoppert M."/>
            <person name="Saborowski A."/>
            <person name="Horn F."/>
            <person name="Liebner S."/>
        </authorList>
    </citation>
    <scope>NUCLEOTIDE SEQUENCE [LARGE SCALE GENOMIC DNA]</scope>
    <source>
        <strain evidence="2 3">EbB</strain>
    </source>
</reference>
<dbReference type="Proteomes" id="UP000641152">
    <property type="component" value="Unassembled WGS sequence"/>
</dbReference>
<name>A0ABR9DG34_9GAMM</name>
<comment type="caution">
    <text evidence="2">The sequence shown here is derived from an EMBL/GenBank/DDBJ whole genome shotgun (WGS) entry which is preliminary data.</text>
</comment>
<keyword evidence="3" id="KW-1185">Reference proteome</keyword>
<proteinExistence type="predicted"/>
<dbReference type="Pfam" id="PF13524">
    <property type="entry name" value="Glyco_trans_1_2"/>
    <property type="match status" value="2"/>
</dbReference>
<organism evidence="2 3">
    <name type="scientific">Methylomonas fluvii</name>
    <dbReference type="NCBI Taxonomy" id="1854564"/>
    <lineage>
        <taxon>Bacteria</taxon>
        <taxon>Pseudomonadati</taxon>
        <taxon>Pseudomonadota</taxon>
        <taxon>Gammaproteobacteria</taxon>
        <taxon>Methylococcales</taxon>
        <taxon>Methylococcaceae</taxon>
        <taxon>Methylomonas</taxon>
    </lineage>
</organism>
<dbReference type="InterPro" id="IPR055259">
    <property type="entry name" value="YkvP/CgeB_Glyco_trans-like"/>
</dbReference>